<feature type="region of interest" description="Disordered" evidence="3">
    <location>
        <begin position="90"/>
        <end position="109"/>
    </location>
</feature>
<protein>
    <submittedName>
        <fullName evidence="6">Uncharacterized protein LOC104222412</fullName>
    </submittedName>
</protein>
<evidence type="ECO:0000313" key="5">
    <source>
        <dbReference type="Proteomes" id="UP000189701"/>
    </source>
</evidence>
<gene>
    <name evidence="6" type="primary">LOC104222412</name>
</gene>
<sequence>MKKKIDSEKREPKKEKNLVLKADRNDSSEEDSDMSYLTKRFQKMVRRNRGMLKRGSSSKQKNYDLCHKCGKPGHFIKDCPILKQEFSKYNPEKAAKRNPVPDKDFKRKISTDNMVKHALASWGDSSSESEDETNAGDSSMMSVESEENEYDSTFFLMAQSDNNDLLVVVADLRETMEGLETESKHENTRKVKEIASEEHIRLENELKAARTGLCVETEKNKHFQIELRRNIGARKLLSYEQTNSKGPGPWSAHVKVQDYIGYLVNRKNISGMAHFLDLCLISWGIRKQNLMALSTAAEYVAAASYCAQLLWIKQ</sequence>
<dbReference type="AlphaFoldDB" id="A0A1U7WCK5"/>
<evidence type="ECO:0000313" key="6">
    <source>
        <dbReference type="RefSeq" id="XP_009771950.1"/>
    </source>
</evidence>
<dbReference type="Gene3D" id="4.10.60.10">
    <property type="entry name" value="Zinc finger, CCHC-type"/>
    <property type="match status" value="1"/>
</dbReference>
<reference evidence="6" key="2">
    <citation type="submission" date="2025-08" db="UniProtKB">
        <authorList>
            <consortium name="RefSeq"/>
        </authorList>
    </citation>
    <scope>IDENTIFICATION</scope>
    <source>
        <tissue evidence="6">Leaf</tissue>
    </source>
</reference>
<feature type="domain" description="CCHC-type" evidence="4">
    <location>
        <begin position="66"/>
        <end position="80"/>
    </location>
</feature>
<evidence type="ECO:0000256" key="2">
    <source>
        <dbReference type="SAM" id="Coils"/>
    </source>
</evidence>
<keyword evidence="2" id="KW-0175">Coiled coil</keyword>
<evidence type="ECO:0000256" key="1">
    <source>
        <dbReference type="PROSITE-ProRule" id="PRU00047"/>
    </source>
</evidence>
<keyword evidence="1" id="KW-0863">Zinc-finger</keyword>
<feature type="region of interest" description="Disordered" evidence="3">
    <location>
        <begin position="1"/>
        <end position="35"/>
    </location>
</feature>
<dbReference type="PROSITE" id="PS50158">
    <property type="entry name" value="ZF_CCHC"/>
    <property type="match status" value="1"/>
</dbReference>
<feature type="compositionally biased region" description="Basic and acidic residues" evidence="3">
    <location>
        <begin position="1"/>
        <end position="27"/>
    </location>
</feature>
<dbReference type="Proteomes" id="UP000189701">
    <property type="component" value="Unplaced"/>
</dbReference>
<dbReference type="InterPro" id="IPR036875">
    <property type="entry name" value="Znf_CCHC_sf"/>
</dbReference>
<reference evidence="5" key="1">
    <citation type="journal article" date="2013" name="Genome Biol.">
        <title>Reference genomes and transcriptomes of Nicotiana sylvestris and Nicotiana tomentosiformis.</title>
        <authorList>
            <person name="Sierro N."/>
            <person name="Battey J.N."/>
            <person name="Ouadi S."/>
            <person name="Bovet L."/>
            <person name="Goepfert S."/>
            <person name="Bakaher N."/>
            <person name="Peitsch M.C."/>
            <person name="Ivanov N.V."/>
        </authorList>
    </citation>
    <scope>NUCLEOTIDE SEQUENCE [LARGE SCALE GENOMIC DNA]</scope>
</reference>
<proteinExistence type="predicted"/>
<dbReference type="GeneID" id="104222412"/>
<keyword evidence="1" id="KW-0479">Metal-binding</keyword>
<organism evidence="5 6">
    <name type="scientific">Nicotiana sylvestris</name>
    <name type="common">Wood tobacco</name>
    <name type="synonym">South American tobacco</name>
    <dbReference type="NCBI Taxonomy" id="4096"/>
    <lineage>
        <taxon>Eukaryota</taxon>
        <taxon>Viridiplantae</taxon>
        <taxon>Streptophyta</taxon>
        <taxon>Embryophyta</taxon>
        <taxon>Tracheophyta</taxon>
        <taxon>Spermatophyta</taxon>
        <taxon>Magnoliopsida</taxon>
        <taxon>eudicotyledons</taxon>
        <taxon>Gunneridae</taxon>
        <taxon>Pentapetalae</taxon>
        <taxon>asterids</taxon>
        <taxon>lamiids</taxon>
        <taxon>Solanales</taxon>
        <taxon>Solanaceae</taxon>
        <taxon>Nicotianoideae</taxon>
        <taxon>Nicotianeae</taxon>
        <taxon>Nicotiana</taxon>
    </lineage>
</organism>
<dbReference type="GO" id="GO:0008270">
    <property type="term" value="F:zinc ion binding"/>
    <property type="evidence" value="ECO:0007669"/>
    <property type="project" value="UniProtKB-KW"/>
</dbReference>
<dbReference type="Pfam" id="PF00098">
    <property type="entry name" value="zf-CCHC"/>
    <property type="match status" value="1"/>
</dbReference>
<evidence type="ECO:0000259" key="4">
    <source>
        <dbReference type="PROSITE" id="PS50158"/>
    </source>
</evidence>
<dbReference type="InterPro" id="IPR001878">
    <property type="entry name" value="Znf_CCHC"/>
</dbReference>
<feature type="coiled-coil region" evidence="2">
    <location>
        <begin position="162"/>
        <end position="205"/>
    </location>
</feature>
<dbReference type="SMART" id="SM00343">
    <property type="entry name" value="ZnF_C2HC"/>
    <property type="match status" value="1"/>
</dbReference>
<feature type="region of interest" description="Disordered" evidence="3">
    <location>
        <begin position="119"/>
        <end position="144"/>
    </location>
</feature>
<keyword evidence="5" id="KW-1185">Reference proteome</keyword>
<evidence type="ECO:0000256" key="3">
    <source>
        <dbReference type="SAM" id="MobiDB-lite"/>
    </source>
</evidence>
<name>A0A1U7WCK5_NICSY</name>
<accession>A0A1U7WCK5</accession>
<dbReference type="SUPFAM" id="SSF57756">
    <property type="entry name" value="Retrovirus zinc finger-like domains"/>
    <property type="match status" value="1"/>
</dbReference>
<keyword evidence="1" id="KW-0862">Zinc</keyword>
<dbReference type="KEGG" id="nsy:104222412"/>
<dbReference type="GO" id="GO:0003676">
    <property type="term" value="F:nucleic acid binding"/>
    <property type="evidence" value="ECO:0007669"/>
    <property type="project" value="InterPro"/>
</dbReference>
<dbReference type="RefSeq" id="XP_009771950.1">
    <property type="nucleotide sequence ID" value="XM_009773648.1"/>
</dbReference>